<dbReference type="Pfam" id="PF00069">
    <property type="entry name" value="Pkinase"/>
    <property type="match status" value="1"/>
</dbReference>
<dbReference type="EMBL" id="JAQNDN010000019">
    <property type="protein sequence ID" value="MDC0672326.1"/>
    <property type="molecule type" value="Genomic_DNA"/>
</dbReference>
<keyword evidence="3" id="KW-0597">Phosphoprotein</keyword>
<comment type="caution">
    <text evidence="6">The sequence shown here is derived from an EMBL/GenBank/DDBJ whole genome shotgun (WGS) entry which is preliminary data.</text>
</comment>
<evidence type="ECO:0000259" key="5">
    <source>
        <dbReference type="PROSITE" id="PS50109"/>
    </source>
</evidence>
<feature type="domain" description="Protein kinase" evidence="4">
    <location>
        <begin position="7"/>
        <end position="269"/>
    </location>
</feature>
<feature type="domain" description="Histidine kinase" evidence="5">
    <location>
        <begin position="1667"/>
        <end position="1885"/>
    </location>
</feature>
<dbReference type="Gene3D" id="3.30.565.10">
    <property type="entry name" value="Histidine kinase-like ATPase, C-terminal domain"/>
    <property type="match status" value="1"/>
</dbReference>
<evidence type="ECO:0000313" key="6">
    <source>
        <dbReference type="EMBL" id="MDC0672326.1"/>
    </source>
</evidence>
<dbReference type="InterPro" id="IPR004358">
    <property type="entry name" value="Sig_transdc_His_kin-like_C"/>
</dbReference>
<dbReference type="InterPro" id="IPR041664">
    <property type="entry name" value="AAA_16"/>
</dbReference>
<dbReference type="SMART" id="SM00065">
    <property type="entry name" value="GAF"/>
    <property type="match status" value="2"/>
</dbReference>
<dbReference type="SUPFAM" id="SSF55781">
    <property type="entry name" value="GAF domain-like"/>
    <property type="match status" value="2"/>
</dbReference>
<proteinExistence type="predicted"/>
<dbReference type="PRINTS" id="PR00344">
    <property type="entry name" value="BCTRLSENSOR"/>
</dbReference>
<dbReference type="Gene3D" id="3.30.450.40">
    <property type="match status" value="2"/>
</dbReference>
<evidence type="ECO:0000256" key="1">
    <source>
        <dbReference type="ARBA" id="ARBA00000085"/>
    </source>
</evidence>
<dbReference type="InterPro" id="IPR029016">
    <property type="entry name" value="GAF-like_dom_sf"/>
</dbReference>
<gene>
    <name evidence="6" type="ORF">POL58_31550</name>
</gene>
<dbReference type="SUPFAM" id="SSF56112">
    <property type="entry name" value="Protein kinase-like (PK-like)"/>
    <property type="match status" value="1"/>
</dbReference>
<dbReference type="InterPro" id="IPR003594">
    <property type="entry name" value="HATPase_dom"/>
</dbReference>
<dbReference type="SUPFAM" id="SSF55874">
    <property type="entry name" value="ATPase domain of HSP90 chaperone/DNA topoisomerase II/histidine kinase"/>
    <property type="match status" value="1"/>
</dbReference>
<sequence length="1897" mass="209789">MKAPFPYAITATLHEGQNNTLFRAVRNVDGRPVLLKALDPRRSRPRDIERLRHEYALCKDLDLQSIVKPLALETHEGMPALVMEEFAGESLDHLLGAPMALENFLELAARIAAAVAELHEREIVHRDLKPQNILVDAETGQVKLTDFGLASRLPREHTTTESPRLIEGSLPYLSPEQTGRMNRAIDSRADLYALGVVFYELLTGRLPFEATDPLEWVHYHVARAPQPLSSFVPGLPEVLSALVLRLLAKMAEDRYQTARGLQFDLERCLGELRDKGRIDRFPLGAHDVSDRFQIPEKLYGREDEVAALLAAFDRVVAAGAPELVLVCGYSGIGKSVLVHELHKPVVRRRGFFISGKFDQYVREIPYSTIVQAFGELVLEILAESEERIAGWRQRLGDALGNNGQLIVDVIPQIELVIGPQPAVPELPPTEALNRFRSVFRQFIGVFARKEHPLALVLDDLQWADSATLGLLEELMTYPETRVLLVVGAYRDNEVNPAHPLMLALDRVRKEHARVSDIVLGPLSREHLAALLGDTLRRGREDVAPLARLVHEKTAGNPFFVSQFLTELHEERLIEFDGRAGVWRWDVAQIRAKGFTDNVVELMLGKLVRLPETTREALKQLACLGNSAEVALLLTACGRSESQMHADLWEAVRAGLVLRLNDSYKFIHDRVQEAAYSLIPEEQRAEMHLRIGRLLLSQLPEEAIAEWVFDVVNQLNHGVALITDPHEKETLCRLDFQAGRKAKASIAHAAARSYLAQAAALLPQDAWYTRYEETLALTLELSECEYLVGDFQRADALFDLILQRARSNPDQARVHRLRMRLYQLTGRFDDAVAVALIGLRLFGVSFPATEAESQAAFEAEHRVLAEALRGRRVADLADAPIAVDVDARVILGLLSEALSPSYLARPQLFPLLVIKALHYSLQYGNTEESCFAYSAYGAVLVSNLGDIDGAYEFSLLALRLNEKFNDPKMKGKLLLVHGGNVNFWRRSFATSLPFLERGILASLEIGDLLFAFYNAYLAIWLRVEKGDPLDEVIEVLRRYAALSERSHFEVGVRCFLLLEQFVADLRGAAARDGPDPRQAHTEAQCLAFLQRAGFGWGIAHHHIMQQVLACFEERHADARAAAVQAAAILGELRANPAEATHHFYHALALTALYPQAGAEEQRRLAQTLAGQLQTLKRWAANCPENYANRHALVSAEVARIEGRYLEAEGLYEDAIHSARDNGFMQQEALAYELASRFYRARGFVQFADTYLRDARSCYERWGADGKVRRIDQQHPELREARFFAPTATFAVGPEQLDLLSVTKASQTISSELVLDELIRTLLRVSLEQGGAQRGALILSRGGALSIEAEAVLDHDGVATTILPSAPVSSSKGVPTSLVHYVQRTRQRVILGDAAADAGKFAGDDYFAVHRPRSVLCLPILRQAELIGLLYLENDLLAGAFTAERLTALALLATQAAISMENALLLTEERAARAAAEEAERRSAILAEAGRILSDSLDNTETLARLGQLCVRSLSDWCVIDIVEGEAIRRVAGAHKDPASAPLLAELRRRYPPRRDSPYPVARVLRTGQPLLFAEISDEDVRASCLDETHAQLIRALGTTTALAVPLVARGQTLGVLTLASGATGRRFTEADLELVQEVARRAAIAIDNAQLYHEAQQAVRVRDEFLTVASHELNTPLTSLSLSLEAIVRAVQSGPPLNPQTMGKLAERALRQAARLTRLNGELLDVSRIHTHRFPLDLGDVDLGVLVHEVIGRFKLDLRQAGCSVTVREGGPVVGRWDRSRIDQVVTNLLANALKFGAGKPIEVSLGEEAGTARLAIQDHGIGIDPAWQGRIFERFERAVSPTHYGGLGLGLYISRRIVEAHGGTIRVESELGGGALFTLELPCAGPPLACRPSDLQE</sequence>
<dbReference type="InterPro" id="IPR027417">
    <property type="entry name" value="P-loop_NTPase"/>
</dbReference>
<reference evidence="6 7" key="1">
    <citation type="submission" date="2022-11" db="EMBL/GenBank/DDBJ databases">
        <title>Minimal conservation of predation-associated metabolite biosynthetic gene clusters underscores biosynthetic potential of Myxococcota including descriptions for ten novel species: Archangium lansinium sp. nov., Myxococcus landrumus sp. nov., Nannocystis bai.</title>
        <authorList>
            <person name="Ahearne A."/>
            <person name="Stevens C."/>
            <person name="Dowd S."/>
        </authorList>
    </citation>
    <scope>NUCLEOTIDE SEQUENCE [LARGE SCALE GENOMIC DNA]</scope>
    <source>
        <strain evidence="6 7">NCELM</strain>
    </source>
</reference>
<dbReference type="InterPro" id="IPR008271">
    <property type="entry name" value="Ser/Thr_kinase_AS"/>
</dbReference>
<dbReference type="InterPro" id="IPR036890">
    <property type="entry name" value="HATPase_C_sf"/>
</dbReference>
<dbReference type="Pfam" id="PF13191">
    <property type="entry name" value="AAA_16"/>
    <property type="match status" value="1"/>
</dbReference>
<dbReference type="InterPro" id="IPR005467">
    <property type="entry name" value="His_kinase_dom"/>
</dbReference>
<dbReference type="CDD" id="cd14014">
    <property type="entry name" value="STKc_PknB_like"/>
    <property type="match status" value="1"/>
</dbReference>
<dbReference type="Gene3D" id="1.10.287.130">
    <property type="match status" value="1"/>
</dbReference>
<keyword evidence="6" id="KW-0808">Transferase</keyword>
<dbReference type="SMART" id="SM00388">
    <property type="entry name" value="HisKA"/>
    <property type="match status" value="1"/>
</dbReference>
<dbReference type="SUPFAM" id="SSF52540">
    <property type="entry name" value="P-loop containing nucleoside triphosphate hydrolases"/>
    <property type="match status" value="1"/>
</dbReference>
<dbReference type="Gene3D" id="1.10.510.10">
    <property type="entry name" value="Transferase(Phosphotransferase) domain 1"/>
    <property type="match status" value="1"/>
</dbReference>
<dbReference type="SMART" id="SM00387">
    <property type="entry name" value="HATPase_c"/>
    <property type="match status" value="1"/>
</dbReference>
<dbReference type="EC" id="2.7.13.3" evidence="2"/>
<dbReference type="InterPro" id="IPR011009">
    <property type="entry name" value="Kinase-like_dom_sf"/>
</dbReference>
<protein>
    <recommendedName>
        <fullName evidence="2">histidine kinase</fullName>
        <ecNumber evidence="2">2.7.13.3</ecNumber>
    </recommendedName>
</protein>
<dbReference type="PROSITE" id="PS50109">
    <property type="entry name" value="HIS_KIN"/>
    <property type="match status" value="1"/>
</dbReference>
<dbReference type="InterPro" id="IPR003018">
    <property type="entry name" value="GAF"/>
</dbReference>
<dbReference type="CDD" id="cd00075">
    <property type="entry name" value="HATPase"/>
    <property type="match status" value="1"/>
</dbReference>
<dbReference type="Proteomes" id="UP001217838">
    <property type="component" value="Unassembled WGS sequence"/>
</dbReference>
<dbReference type="InterPro" id="IPR003661">
    <property type="entry name" value="HisK_dim/P_dom"/>
</dbReference>
<name>A0ABT5BDW8_9BACT</name>
<evidence type="ECO:0000256" key="3">
    <source>
        <dbReference type="ARBA" id="ARBA00022553"/>
    </source>
</evidence>
<accession>A0ABT5BDW8</accession>
<evidence type="ECO:0000313" key="7">
    <source>
        <dbReference type="Proteomes" id="UP001217838"/>
    </source>
</evidence>
<dbReference type="SUPFAM" id="SSF47384">
    <property type="entry name" value="Homodimeric domain of signal transducing histidine kinase"/>
    <property type="match status" value="1"/>
</dbReference>
<dbReference type="InterPro" id="IPR000719">
    <property type="entry name" value="Prot_kinase_dom"/>
</dbReference>
<dbReference type="PANTHER" id="PTHR43642:SF1">
    <property type="entry name" value="HYBRID SIGNAL TRANSDUCTION HISTIDINE KINASE G"/>
    <property type="match status" value="1"/>
</dbReference>
<dbReference type="Gene3D" id="3.30.200.20">
    <property type="entry name" value="Phosphorylase Kinase, domain 1"/>
    <property type="match status" value="1"/>
</dbReference>
<evidence type="ECO:0000256" key="2">
    <source>
        <dbReference type="ARBA" id="ARBA00012438"/>
    </source>
</evidence>
<keyword evidence="6" id="KW-0418">Kinase</keyword>
<dbReference type="InterPro" id="IPR036097">
    <property type="entry name" value="HisK_dim/P_sf"/>
</dbReference>
<dbReference type="PANTHER" id="PTHR43642">
    <property type="entry name" value="HYBRID SIGNAL TRANSDUCTION HISTIDINE KINASE G"/>
    <property type="match status" value="1"/>
</dbReference>
<dbReference type="SMART" id="SM00220">
    <property type="entry name" value="S_TKc"/>
    <property type="match status" value="1"/>
</dbReference>
<dbReference type="Pfam" id="PF00512">
    <property type="entry name" value="HisKA"/>
    <property type="match status" value="1"/>
</dbReference>
<comment type="catalytic activity">
    <reaction evidence="1">
        <text>ATP + protein L-histidine = ADP + protein N-phospho-L-histidine.</text>
        <dbReference type="EC" id="2.7.13.3"/>
    </reaction>
</comment>
<organism evidence="6 7">
    <name type="scientific">Nannocystis radixulma</name>
    <dbReference type="NCBI Taxonomy" id="2995305"/>
    <lineage>
        <taxon>Bacteria</taxon>
        <taxon>Pseudomonadati</taxon>
        <taxon>Myxococcota</taxon>
        <taxon>Polyangia</taxon>
        <taxon>Nannocystales</taxon>
        <taxon>Nannocystaceae</taxon>
        <taxon>Nannocystis</taxon>
    </lineage>
</organism>
<dbReference type="Gene3D" id="3.40.50.300">
    <property type="entry name" value="P-loop containing nucleotide triphosphate hydrolases"/>
    <property type="match status" value="1"/>
</dbReference>
<dbReference type="Pfam" id="PF02518">
    <property type="entry name" value="HATPase_c"/>
    <property type="match status" value="1"/>
</dbReference>
<dbReference type="CDD" id="cd00082">
    <property type="entry name" value="HisKA"/>
    <property type="match status" value="1"/>
</dbReference>
<dbReference type="InterPro" id="IPR053159">
    <property type="entry name" value="Hybrid_Histidine_Kinase"/>
</dbReference>
<dbReference type="Pfam" id="PF01590">
    <property type="entry name" value="GAF"/>
    <property type="match status" value="2"/>
</dbReference>
<dbReference type="PROSITE" id="PS00108">
    <property type="entry name" value="PROTEIN_KINASE_ST"/>
    <property type="match status" value="1"/>
</dbReference>
<dbReference type="GO" id="GO:0016301">
    <property type="term" value="F:kinase activity"/>
    <property type="evidence" value="ECO:0007669"/>
    <property type="project" value="UniProtKB-KW"/>
</dbReference>
<evidence type="ECO:0000259" key="4">
    <source>
        <dbReference type="PROSITE" id="PS50011"/>
    </source>
</evidence>
<dbReference type="RefSeq" id="WP_272003844.1">
    <property type="nucleotide sequence ID" value="NZ_JAQNDN010000019.1"/>
</dbReference>
<keyword evidence="7" id="KW-1185">Reference proteome</keyword>
<dbReference type="PROSITE" id="PS50011">
    <property type="entry name" value="PROTEIN_KINASE_DOM"/>
    <property type="match status" value="1"/>
</dbReference>